<reference evidence="6 7" key="1">
    <citation type="journal article" date="2015" name="Stand. Genomic Sci.">
        <title>Genomic Encyclopedia of Bacterial and Archaeal Type Strains, Phase III: the genomes of soil and plant-associated and newly described type strains.</title>
        <authorList>
            <person name="Whitman W.B."/>
            <person name="Woyke T."/>
            <person name="Klenk H.P."/>
            <person name="Zhou Y."/>
            <person name="Lilburn T.G."/>
            <person name="Beck B.J."/>
            <person name="De Vos P."/>
            <person name="Vandamme P."/>
            <person name="Eisen J.A."/>
            <person name="Garrity G."/>
            <person name="Hugenholtz P."/>
            <person name="Kyrpides N.C."/>
        </authorList>
    </citation>
    <scope>NUCLEOTIDE SEQUENCE [LARGE SCALE GENOMIC DNA]</scope>
    <source>
        <strain evidence="6 7">A3</strain>
    </source>
</reference>
<organism evidence="6 7">
    <name type="scientific">Dokdonella fugitiva</name>
    <dbReference type="NCBI Taxonomy" id="328517"/>
    <lineage>
        <taxon>Bacteria</taxon>
        <taxon>Pseudomonadati</taxon>
        <taxon>Pseudomonadota</taxon>
        <taxon>Gammaproteobacteria</taxon>
        <taxon>Lysobacterales</taxon>
        <taxon>Rhodanobacteraceae</taxon>
        <taxon>Dokdonella</taxon>
    </lineage>
</organism>
<comment type="similarity">
    <text evidence="5">Belongs to the TatC family.</text>
</comment>
<keyword evidence="4 5" id="KW-0472">Membrane</keyword>
<evidence type="ECO:0000313" key="7">
    <source>
        <dbReference type="Proteomes" id="UP000294862"/>
    </source>
</evidence>
<dbReference type="PROSITE" id="PS01218">
    <property type="entry name" value="TATC"/>
    <property type="match status" value="1"/>
</dbReference>
<dbReference type="InterPro" id="IPR019820">
    <property type="entry name" value="Sec-indep_translocase_CS"/>
</dbReference>
<comment type="caution">
    <text evidence="5">Lacks conserved residue(s) required for the propagation of feature annotation.</text>
</comment>
<dbReference type="HAMAP" id="MF_00902">
    <property type="entry name" value="TatC"/>
    <property type="match status" value="1"/>
</dbReference>
<feature type="transmembrane region" description="Helical" evidence="5">
    <location>
        <begin position="160"/>
        <end position="186"/>
    </location>
</feature>
<dbReference type="OrthoDB" id="9777044at2"/>
<protein>
    <recommendedName>
        <fullName evidence="5">Sec-independent protein translocase protein TatC</fullName>
    </recommendedName>
</protein>
<comment type="subunit">
    <text evidence="5">The Tat system comprises two distinct complexes: a TatABC complex, containing multiple copies of TatA, TatB and TatC subunits, and a separate TatA complex, containing only TatA subunits. Substrates initially bind to the TatABC complex, which probably triggers association of the separate TatA complex to form the active translocon.</text>
</comment>
<keyword evidence="5" id="KW-0653">Protein transport</keyword>
<dbReference type="AlphaFoldDB" id="A0A4R2IBN4"/>
<feature type="transmembrane region" description="Helical" evidence="5">
    <location>
        <begin position="198"/>
        <end position="215"/>
    </location>
</feature>
<dbReference type="PANTHER" id="PTHR30371">
    <property type="entry name" value="SEC-INDEPENDENT PROTEIN TRANSLOCASE PROTEIN TATC"/>
    <property type="match status" value="1"/>
</dbReference>
<dbReference type="GO" id="GO:0065002">
    <property type="term" value="P:intracellular protein transmembrane transport"/>
    <property type="evidence" value="ECO:0007669"/>
    <property type="project" value="TreeGrafter"/>
</dbReference>
<dbReference type="GO" id="GO:0043953">
    <property type="term" value="P:protein transport by the Tat complex"/>
    <property type="evidence" value="ECO:0007669"/>
    <property type="project" value="UniProtKB-UniRule"/>
</dbReference>
<comment type="caution">
    <text evidence="6">The sequence shown here is derived from an EMBL/GenBank/DDBJ whole genome shotgun (WGS) entry which is preliminary data.</text>
</comment>
<dbReference type="PRINTS" id="PR01840">
    <property type="entry name" value="TATCFAMILY"/>
</dbReference>
<keyword evidence="7" id="KW-1185">Reference proteome</keyword>
<keyword evidence="5" id="KW-1003">Cell membrane</keyword>
<name>A0A4R2IBN4_9GAMM</name>
<dbReference type="GO" id="GO:0033281">
    <property type="term" value="C:TAT protein transport complex"/>
    <property type="evidence" value="ECO:0007669"/>
    <property type="project" value="UniProtKB-UniRule"/>
</dbReference>
<dbReference type="NCBIfam" id="TIGR00945">
    <property type="entry name" value="tatC"/>
    <property type="match status" value="1"/>
</dbReference>
<evidence type="ECO:0000256" key="2">
    <source>
        <dbReference type="ARBA" id="ARBA00022692"/>
    </source>
</evidence>
<dbReference type="EMBL" id="SLWQ01000003">
    <property type="protein sequence ID" value="TCO41139.1"/>
    <property type="molecule type" value="Genomic_DNA"/>
</dbReference>
<dbReference type="Proteomes" id="UP000294862">
    <property type="component" value="Unassembled WGS sequence"/>
</dbReference>
<evidence type="ECO:0000313" key="6">
    <source>
        <dbReference type="EMBL" id="TCO41139.1"/>
    </source>
</evidence>
<keyword evidence="5" id="KW-0813">Transport</keyword>
<feature type="transmembrane region" description="Helical" evidence="5">
    <location>
        <begin position="77"/>
        <end position="97"/>
    </location>
</feature>
<proteinExistence type="inferred from homology"/>
<dbReference type="InterPro" id="IPR002033">
    <property type="entry name" value="TatC"/>
</dbReference>
<evidence type="ECO:0000256" key="3">
    <source>
        <dbReference type="ARBA" id="ARBA00022989"/>
    </source>
</evidence>
<dbReference type="RefSeq" id="WP_131995731.1">
    <property type="nucleotide sequence ID" value="NZ_JACGXM010000012.1"/>
</dbReference>
<dbReference type="PANTHER" id="PTHR30371:SF0">
    <property type="entry name" value="SEC-INDEPENDENT PROTEIN TRANSLOCASE PROTEIN TATC, CHLOROPLASTIC-RELATED"/>
    <property type="match status" value="1"/>
</dbReference>
<sequence>MSEPEHDGEQSFISHLVELRERLLKAVAAVLLVLLALMPFANKLYGWLALPLIRHLPQGGTMIATEVASPFLTPLKLAFFVALFIAIPFVLYQLWAFVAPGLYRHEKRLAVPILVSSVILFYIGCAFAYFLVLPAVFAFMTGIAPAGVAVTPDIGRYLDFVLMLFLAFGLCFEVPVVLVILVALGLVTPEQLAGSRRYAIVGAFAIAAVLTPPDVLSQTMLAVPMCLLYEVGIFGARTFARPAPAPTDPASGA</sequence>
<evidence type="ECO:0000256" key="1">
    <source>
        <dbReference type="ARBA" id="ARBA00004141"/>
    </source>
</evidence>
<evidence type="ECO:0000256" key="5">
    <source>
        <dbReference type="HAMAP-Rule" id="MF_00902"/>
    </source>
</evidence>
<dbReference type="GO" id="GO:0009977">
    <property type="term" value="F:proton motive force dependent protein transmembrane transporter activity"/>
    <property type="evidence" value="ECO:0007669"/>
    <property type="project" value="TreeGrafter"/>
</dbReference>
<keyword evidence="5" id="KW-0811">Translocation</keyword>
<gene>
    <name evidence="5" type="primary">tatC</name>
    <name evidence="6" type="ORF">EV148_10358</name>
</gene>
<dbReference type="Pfam" id="PF00902">
    <property type="entry name" value="TatC"/>
    <property type="match status" value="1"/>
</dbReference>
<comment type="subcellular location">
    <subcellularLocation>
        <location evidence="5">Cell membrane</location>
        <topology evidence="5">Multi-pass membrane protein</topology>
    </subcellularLocation>
    <subcellularLocation>
        <location evidence="1">Membrane</location>
        <topology evidence="1">Multi-pass membrane protein</topology>
    </subcellularLocation>
</comment>
<accession>A0A4R2IBN4</accession>
<comment type="function">
    <text evidence="5">Part of the twin-arginine translocation (Tat) system that transports large folded proteins containing a characteristic twin-arginine motif in their signal peptide across membranes. Together with TatB, TatC is part of a receptor directly interacting with Tat signal peptides.</text>
</comment>
<feature type="transmembrane region" description="Helical" evidence="5">
    <location>
        <begin position="109"/>
        <end position="140"/>
    </location>
</feature>
<keyword evidence="2 5" id="KW-0812">Transmembrane</keyword>
<evidence type="ECO:0000256" key="4">
    <source>
        <dbReference type="ARBA" id="ARBA00023136"/>
    </source>
</evidence>
<feature type="transmembrane region" description="Helical" evidence="5">
    <location>
        <begin position="23"/>
        <end position="41"/>
    </location>
</feature>
<keyword evidence="3 5" id="KW-1133">Transmembrane helix</keyword>